<dbReference type="SUPFAM" id="SSF81653">
    <property type="entry name" value="Calcium ATPase, transduction domain A"/>
    <property type="match status" value="1"/>
</dbReference>
<organism evidence="11">
    <name type="scientific">Nocardia globerula</name>
    <dbReference type="NCBI Taxonomy" id="1818"/>
    <lineage>
        <taxon>Bacteria</taxon>
        <taxon>Bacillati</taxon>
        <taxon>Actinomycetota</taxon>
        <taxon>Actinomycetes</taxon>
        <taxon>Mycobacteriales</taxon>
        <taxon>Nocardiaceae</taxon>
        <taxon>Nocardia</taxon>
    </lineage>
</organism>
<keyword evidence="6 8" id="KW-1133">Transmembrane helix</keyword>
<dbReference type="NCBIfam" id="TIGR01494">
    <property type="entry name" value="ATPase_P-type"/>
    <property type="match status" value="1"/>
</dbReference>
<evidence type="ECO:0000313" key="11">
    <source>
        <dbReference type="EMBL" id="TYQ02959.1"/>
    </source>
</evidence>
<dbReference type="SFLD" id="SFLDS00003">
    <property type="entry name" value="Haloacid_Dehalogenase"/>
    <property type="match status" value="1"/>
</dbReference>
<dbReference type="Gene3D" id="3.40.1110.10">
    <property type="entry name" value="Calcium-transporting ATPase, cytoplasmic domain N"/>
    <property type="match status" value="1"/>
</dbReference>
<dbReference type="Gene3D" id="3.40.50.1000">
    <property type="entry name" value="HAD superfamily/HAD-like"/>
    <property type="match status" value="1"/>
</dbReference>
<protein>
    <submittedName>
        <fullName evidence="11">Heavy metal-(Cd/Co/Hg/Pb/Zn)-translocating P-type ATPase</fullName>
    </submittedName>
</protein>
<keyword evidence="3 8" id="KW-0812">Transmembrane</keyword>
<dbReference type="GO" id="GO:0046872">
    <property type="term" value="F:metal ion binding"/>
    <property type="evidence" value="ECO:0007669"/>
    <property type="project" value="UniProtKB-KW"/>
</dbReference>
<dbReference type="InterPro" id="IPR023214">
    <property type="entry name" value="HAD_sf"/>
</dbReference>
<dbReference type="PROSITE" id="PS00154">
    <property type="entry name" value="ATPASE_E1_E2"/>
    <property type="match status" value="1"/>
</dbReference>
<keyword evidence="7 8" id="KW-0472">Membrane</keyword>
<dbReference type="PANTHER" id="PTHR48085">
    <property type="entry name" value="CADMIUM/ZINC-TRANSPORTING ATPASE HMA2-RELATED"/>
    <property type="match status" value="1"/>
</dbReference>
<dbReference type="GO" id="GO:0016887">
    <property type="term" value="F:ATP hydrolysis activity"/>
    <property type="evidence" value="ECO:0007669"/>
    <property type="project" value="InterPro"/>
</dbReference>
<dbReference type="InterPro" id="IPR023299">
    <property type="entry name" value="ATPase_P-typ_cyto_dom_N"/>
</dbReference>
<feature type="transmembrane region" description="Helical" evidence="8">
    <location>
        <begin position="237"/>
        <end position="256"/>
    </location>
</feature>
<comment type="similarity">
    <text evidence="2 8">Belongs to the cation transport ATPase (P-type) (TC 3.A.3) family. Type IB subfamily.</text>
</comment>
<dbReference type="Pfam" id="PF00702">
    <property type="entry name" value="Hydrolase"/>
    <property type="match status" value="1"/>
</dbReference>
<dbReference type="GO" id="GO:0005524">
    <property type="term" value="F:ATP binding"/>
    <property type="evidence" value="ECO:0007669"/>
    <property type="project" value="UniProtKB-UniRule"/>
</dbReference>
<evidence type="ECO:0000256" key="7">
    <source>
        <dbReference type="ARBA" id="ARBA00023136"/>
    </source>
</evidence>
<dbReference type="AlphaFoldDB" id="A0A652YN13"/>
<accession>A0A652YN13</accession>
<feature type="transmembrane region" description="Helical" evidence="8">
    <location>
        <begin position="41"/>
        <end position="60"/>
    </location>
</feature>
<proteinExistence type="inferred from homology"/>
<dbReference type="EMBL" id="VNIQ01000005">
    <property type="protein sequence ID" value="TYQ02959.1"/>
    <property type="molecule type" value="Genomic_DNA"/>
</dbReference>
<feature type="domain" description="P-type ATPase A" evidence="9">
    <location>
        <begin position="122"/>
        <end position="221"/>
    </location>
</feature>
<dbReference type="SUPFAM" id="SSF81665">
    <property type="entry name" value="Calcium ATPase, transmembrane domain M"/>
    <property type="match status" value="1"/>
</dbReference>
<gene>
    <name evidence="11" type="ORF">FNL38_105108</name>
</gene>
<dbReference type="InterPro" id="IPR012312">
    <property type="entry name" value="Hemerythrin-like"/>
</dbReference>
<comment type="subcellular location">
    <subcellularLocation>
        <location evidence="1">Cell membrane</location>
        <topology evidence="1">Multi-pass membrane protein</topology>
    </subcellularLocation>
</comment>
<dbReference type="Gene3D" id="1.20.120.520">
    <property type="entry name" value="nmb1532 protein domain like"/>
    <property type="match status" value="1"/>
</dbReference>
<dbReference type="PANTHER" id="PTHR48085:SF5">
    <property type="entry name" value="CADMIUM_ZINC-TRANSPORTING ATPASE HMA4-RELATED"/>
    <property type="match status" value="1"/>
</dbReference>
<evidence type="ECO:0000259" key="9">
    <source>
        <dbReference type="Pfam" id="PF00122"/>
    </source>
</evidence>
<reference evidence="11" key="1">
    <citation type="submission" date="2019-07" db="EMBL/GenBank/DDBJ databases">
        <title>Genomic Encyclopedia of Type Strains, Phase IV (KMG-IV): sequencing the most valuable type-strain genomes for metagenomic binning, comparative biology and taxonomic classification.</title>
        <authorList>
            <person name="Goeker M."/>
        </authorList>
    </citation>
    <scope>NUCLEOTIDE SEQUENCE</scope>
    <source>
        <strain evidence="11">DSM 44596</strain>
    </source>
</reference>
<evidence type="ECO:0000256" key="8">
    <source>
        <dbReference type="RuleBase" id="RU362081"/>
    </source>
</evidence>
<dbReference type="SFLD" id="SFLDG00002">
    <property type="entry name" value="C1.7:_P-type_atpase_like"/>
    <property type="match status" value="1"/>
</dbReference>
<evidence type="ECO:0000256" key="6">
    <source>
        <dbReference type="ARBA" id="ARBA00022989"/>
    </source>
</evidence>
<keyword evidence="8" id="KW-1003">Cell membrane</keyword>
<feature type="transmembrane region" description="Helical" evidence="8">
    <location>
        <begin position="569"/>
        <end position="596"/>
    </location>
</feature>
<evidence type="ECO:0000256" key="4">
    <source>
        <dbReference type="ARBA" id="ARBA00022723"/>
    </source>
</evidence>
<name>A0A652YN13_NOCGL</name>
<dbReference type="Pfam" id="PF01814">
    <property type="entry name" value="Hemerythrin"/>
    <property type="match status" value="1"/>
</dbReference>
<dbReference type="InterPro" id="IPR051014">
    <property type="entry name" value="Cation_Transport_ATPase_IB"/>
</dbReference>
<evidence type="ECO:0000259" key="10">
    <source>
        <dbReference type="Pfam" id="PF01814"/>
    </source>
</evidence>
<dbReference type="InterPro" id="IPR018303">
    <property type="entry name" value="ATPase_P-typ_P_site"/>
</dbReference>
<dbReference type="InterPro" id="IPR059000">
    <property type="entry name" value="ATPase_P-type_domA"/>
</dbReference>
<dbReference type="GO" id="GO:0005886">
    <property type="term" value="C:plasma membrane"/>
    <property type="evidence" value="ECO:0007669"/>
    <property type="project" value="UniProtKB-SubCell"/>
</dbReference>
<dbReference type="InterPro" id="IPR001757">
    <property type="entry name" value="P_typ_ATPase"/>
</dbReference>
<dbReference type="GO" id="GO:0015086">
    <property type="term" value="F:cadmium ion transmembrane transporter activity"/>
    <property type="evidence" value="ECO:0007669"/>
    <property type="project" value="TreeGrafter"/>
</dbReference>
<dbReference type="InterPro" id="IPR036412">
    <property type="entry name" value="HAD-like_sf"/>
</dbReference>
<dbReference type="InterPro" id="IPR008250">
    <property type="entry name" value="ATPase_P-typ_transduc_dom_A_sf"/>
</dbReference>
<sequence>MTRDLLARLPSNAETVLLVVTVTTLTAGALAWVFDSRPSAEALWAAGAIVAVIPAAWWVIDALRRGRVGVDVIAVLSLLGTLWIDEYLAGALIAVMLATGRTLDAAANRRATRDLRSLRDHVPGTAQREHDGQLETVKLDEIGPGDLILVGPGSVVPTDGWIVGEPALLDESALTGEANVVERPVSDAVRSGAVNAGGACRIEASRDAQSSTYAGIVRLAQDAAAESAPVVRLADRVAGWFLPATLIISGSAWAVSDSFPRAVAVLVVATPCPLLLAAPVAIVSGLSRASRIGVIVRSGGALEKLGSAHTLVIDKTGTLTSGQPTQSDVVCGDSYDSATLLRLAASADQVSSHILAEAIVRSARTRGLSLSTPEMVTERPGYGVVATVDGRIVTVGRIDGTVDRPEWVAAVENRARLDGAVIAWVSVDGTLSGAILLLDPIRTDAPWTIRRLRSAGIRKIVMLTGDRPEPAVEVGSALGLDCVHAEQEPDDKVARVREESAQAVTLMVGDGINDAPALAAASVGIAMGARGATASSEAADVVLTTDRLSRVADAMDIARRSRRIALQSAILGTTLSLAAMIFAAFGFLIPAVGALLQELIDVAVILNALRALNGGRSTAPVLDPPLLTMLRGFSSDHRKMRDELEVIRVTAEAVVSGDRTSALRRLHETDRFLQDVILPHERSEGANLYPMLERSIGGADSIATMAGAHAEIERLSRRLGYHVRTADLNGAVKADQVQDLLACLYGLYAVLRLHFRQEEQSYFVLADEPETEDEDARG</sequence>
<evidence type="ECO:0000256" key="2">
    <source>
        <dbReference type="ARBA" id="ARBA00006024"/>
    </source>
</evidence>
<dbReference type="NCBIfam" id="TIGR01525">
    <property type="entry name" value="ATPase-IB_hvy"/>
    <property type="match status" value="1"/>
</dbReference>
<dbReference type="SUPFAM" id="SSF56784">
    <property type="entry name" value="HAD-like"/>
    <property type="match status" value="1"/>
</dbReference>
<feature type="transmembrane region" description="Helical" evidence="8">
    <location>
        <begin position="72"/>
        <end position="100"/>
    </location>
</feature>
<keyword evidence="5" id="KW-1278">Translocase</keyword>
<dbReference type="PRINTS" id="PR00119">
    <property type="entry name" value="CATATPASE"/>
</dbReference>
<evidence type="ECO:0000256" key="3">
    <source>
        <dbReference type="ARBA" id="ARBA00022692"/>
    </source>
</evidence>
<dbReference type="GO" id="GO:0019829">
    <property type="term" value="F:ATPase-coupled monoatomic cation transmembrane transporter activity"/>
    <property type="evidence" value="ECO:0007669"/>
    <property type="project" value="InterPro"/>
</dbReference>
<feature type="transmembrane region" description="Helical" evidence="8">
    <location>
        <begin position="15"/>
        <end position="34"/>
    </location>
</feature>
<dbReference type="InterPro" id="IPR023298">
    <property type="entry name" value="ATPase_P-typ_TM_dom_sf"/>
</dbReference>
<dbReference type="Gene3D" id="2.70.150.10">
    <property type="entry name" value="Calcium-transporting ATPase, cytoplasmic transduction domain A"/>
    <property type="match status" value="1"/>
</dbReference>
<evidence type="ECO:0000256" key="1">
    <source>
        <dbReference type="ARBA" id="ARBA00004651"/>
    </source>
</evidence>
<evidence type="ECO:0000256" key="5">
    <source>
        <dbReference type="ARBA" id="ARBA00022967"/>
    </source>
</evidence>
<dbReference type="InterPro" id="IPR027256">
    <property type="entry name" value="P-typ_ATPase_IB"/>
</dbReference>
<feature type="domain" description="Hemerythrin-like" evidence="10">
    <location>
        <begin position="633"/>
        <end position="764"/>
    </location>
</feature>
<comment type="caution">
    <text evidence="11">The sequence shown here is derived from an EMBL/GenBank/DDBJ whole genome shotgun (WGS) entry which is preliminary data.</text>
</comment>
<dbReference type="PRINTS" id="PR00120">
    <property type="entry name" value="HATPASE"/>
</dbReference>
<dbReference type="CDD" id="cd12108">
    <property type="entry name" value="Hr-like"/>
    <property type="match status" value="1"/>
</dbReference>
<feature type="transmembrane region" description="Helical" evidence="8">
    <location>
        <begin position="262"/>
        <end position="283"/>
    </location>
</feature>
<dbReference type="NCBIfam" id="TIGR01512">
    <property type="entry name" value="ATPase-IB2_Cd"/>
    <property type="match status" value="1"/>
</dbReference>
<dbReference type="InterPro" id="IPR044492">
    <property type="entry name" value="P_typ_ATPase_HD_dom"/>
</dbReference>
<keyword evidence="8" id="KW-0547">Nucleotide-binding</keyword>
<dbReference type="Pfam" id="PF00122">
    <property type="entry name" value="E1-E2_ATPase"/>
    <property type="match status" value="1"/>
</dbReference>
<dbReference type="SFLD" id="SFLDF00027">
    <property type="entry name" value="p-type_atpase"/>
    <property type="match status" value="1"/>
</dbReference>
<keyword evidence="4 8" id="KW-0479">Metal-binding</keyword>
<keyword evidence="8" id="KW-0067">ATP-binding</keyword>